<geneLocation type="plasmid" evidence="4 5">
    <name>unnamed1</name>
</geneLocation>
<name>A0A8U0HZG1_9EURY</name>
<feature type="transmembrane region" description="Helical" evidence="2">
    <location>
        <begin position="48"/>
        <end position="69"/>
    </location>
</feature>
<dbReference type="Pfam" id="PF07790">
    <property type="entry name" value="Pilin_N"/>
    <property type="match status" value="1"/>
</dbReference>
<keyword evidence="2" id="KW-1133">Transmembrane helix</keyword>
<dbReference type="EMBL" id="CP096660">
    <property type="protein sequence ID" value="UPV76328.1"/>
    <property type="molecule type" value="Genomic_DNA"/>
</dbReference>
<dbReference type="Proteomes" id="UP000830729">
    <property type="component" value="Plasmid unnamed1"/>
</dbReference>
<dbReference type="RefSeq" id="WP_248652361.1">
    <property type="nucleotide sequence ID" value="NZ_CP096660.1"/>
</dbReference>
<dbReference type="InterPro" id="IPR013373">
    <property type="entry name" value="Flagellin/pilin_N_arc"/>
</dbReference>
<gene>
    <name evidence="4" type="ORF">M0R89_19385</name>
</gene>
<keyword evidence="4" id="KW-0614">Plasmid</keyword>
<evidence type="ECO:0000259" key="3">
    <source>
        <dbReference type="Pfam" id="PF07790"/>
    </source>
</evidence>
<dbReference type="GeneID" id="72187410"/>
<keyword evidence="5" id="KW-1185">Reference proteome</keyword>
<sequence>MTDDDLPGLSRRNASASDDDSLRVPGSPVAARALSALRDDDRAASPTVGAVLLVGVTVLLATAVGGYLFGLAGGQQSPYATATVEFSKTENRVTVTWMANANADELTVRVQVGDERRTVSLDGVGDRAVVDEGGVTVSSGSVGEWKSPTISDGDRVTVTVVAVTGGERVVIADRSEVV</sequence>
<keyword evidence="2" id="KW-0472">Membrane</keyword>
<proteinExistence type="predicted"/>
<evidence type="ECO:0000313" key="5">
    <source>
        <dbReference type="Proteomes" id="UP000830729"/>
    </source>
</evidence>
<reference evidence="4 5" key="1">
    <citation type="submission" date="2022-04" db="EMBL/GenBank/DDBJ databases">
        <title>Diverse halophilic archaea isolated from saline environments.</title>
        <authorList>
            <person name="Cui H.-L."/>
        </authorList>
    </citation>
    <scope>NUCLEOTIDE SEQUENCE [LARGE SCALE GENOMIC DNA]</scope>
    <source>
        <strain evidence="4 5">XZYJT49</strain>
        <plasmid evidence="4 5">unnamed1</plasmid>
    </source>
</reference>
<dbReference type="AlphaFoldDB" id="A0A8U0HZG1"/>
<protein>
    <submittedName>
        <fullName evidence="4">Type IV pilin</fullName>
    </submittedName>
</protein>
<evidence type="ECO:0000256" key="1">
    <source>
        <dbReference type="SAM" id="MobiDB-lite"/>
    </source>
</evidence>
<evidence type="ECO:0000313" key="4">
    <source>
        <dbReference type="EMBL" id="UPV76328.1"/>
    </source>
</evidence>
<dbReference type="KEGG" id="halx:M0R89_19385"/>
<dbReference type="NCBIfam" id="TIGR02537">
    <property type="entry name" value="arch_flag_Nterm"/>
    <property type="match status" value="1"/>
</dbReference>
<keyword evidence="2" id="KW-0812">Transmembrane</keyword>
<feature type="domain" description="Archaeal Type IV pilin N-terminal" evidence="3">
    <location>
        <begin position="42"/>
        <end position="96"/>
    </location>
</feature>
<accession>A0A8U0HZG1</accession>
<organism evidence="4 5">
    <name type="scientific">Halorussus limi</name>
    <dbReference type="NCBI Taxonomy" id="2938695"/>
    <lineage>
        <taxon>Archaea</taxon>
        <taxon>Methanobacteriati</taxon>
        <taxon>Methanobacteriota</taxon>
        <taxon>Stenosarchaea group</taxon>
        <taxon>Halobacteria</taxon>
        <taxon>Halobacteriales</taxon>
        <taxon>Haladaptataceae</taxon>
        <taxon>Halorussus</taxon>
    </lineage>
</organism>
<feature type="region of interest" description="Disordered" evidence="1">
    <location>
        <begin position="1"/>
        <end position="25"/>
    </location>
</feature>
<evidence type="ECO:0000256" key="2">
    <source>
        <dbReference type="SAM" id="Phobius"/>
    </source>
</evidence>
<dbReference type="InterPro" id="IPR012859">
    <property type="entry name" value="Pilin_N_archaeal"/>
</dbReference>